<reference evidence="2 3" key="1">
    <citation type="submission" date="2023-08" db="EMBL/GenBank/DDBJ databases">
        <title>Nocardioides seae sp. nov., a bacterium isolated from a soil.</title>
        <authorList>
            <person name="Wang X."/>
        </authorList>
    </citation>
    <scope>NUCLEOTIDE SEQUENCE [LARGE SCALE GENOMIC DNA]</scope>
    <source>
        <strain evidence="2 3">YZH12</strain>
    </source>
</reference>
<protein>
    <submittedName>
        <fullName evidence="2">DUF4262 domain-containing protein</fullName>
    </submittedName>
</protein>
<keyword evidence="3" id="KW-1185">Reference proteome</keyword>
<dbReference type="InterPro" id="IPR025358">
    <property type="entry name" value="DUF4262"/>
</dbReference>
<evidence type="ECO:0000313" key="2">
    <source>
        <dbReference type="EMBL" id="MDT9595380.1"/>
    </source>
</evidence>
<name>A0ABU3Q2S7_9ACTN</name>
<comment type="caution">
    <text evidence="2">The sequence shown here is derived from an EMBL/GenBank/DDBJ whole genome shotgun (WGS) entry which is preliminary data.</text>
</comment>
<proteinExistence type="predicted"/>
<keyword evidence="1" id="KW-0472">Membrane</keyword>
<dbReference type="EMBL" id="JAVYII010000011">
    <property type="protein sequence ID" value="MDT9595380.1"/>
    <property type="molecule type" value="Genomic_DNA"/>
</dbReference>
<organism evidence="2 3">
    <name type="scientific">Nocardioides imazamoxiresistens</name>
    <dbReference type="NCBI Taxonomy" id="3231893"/>
    <lineage>
        <taxon>Bacteria</taxon>
        <taxon>Bacillati</taxon>
        <taxon>Actinomycetota</taxon>
        <taxon>Actinomycetes</taxon>
        <taxon>Propionibacteriales</taxon>
        <taxon>Nocardioidaceae</taxon>
        <taxon>Nocardioides</taxon>
    </lineage>
</organism>
<keyword evidence="1" id="KW-0812">Transmembrane</keyword>
<evidence type="ECO:0000313" key="3">
    <source>
        <dbReference type="Proteomes" id="UP001268542"/>
    </source>
</evidence>
<evidence type="ECO:0000256" key="1">
    <source>
        <dbReference type="SAM" id="Phobius"/>
    </source>
</evidence>
<dbReference type="RefSeq" id="WP_315736049.1">
    <property type="nucleotide sequence ID" value="NZ_JAVYII010000011.1"/>
</dbReference>
<dbReference type="Pfam" id="PF14081">
    <property type="entry name" value="DUF4262"/>
    <property type="match status" value="1"/>
</dbReference>
<feature type="transmembrane region" description="Helical" evidence="1">
    <location>
        <begin position="49"/>
        <end position="71"/>
    </location>
</feature>
<sequence length="244" mass="26668">MTDRSLPRALQRVAQAGPWFPMAFLGLLAQFALAARANGGTDMPDWAPWIGRSVATLSPAILVCCLLGLWLSIRWQVAYRRSPAGNVDLRAVPWRDRHVLVHRDVHLTHVPGDASRPPYTYTVGLSARHHPELVVTGADLRTAGAMLGDMVDRVARRKLAVRQSAVAVKAWTGRPLAVLELAEPERWVPVADRLHGRGVGGPPVRAFQLVPVDEQGRWPWDVHPGTPGAHAAPDLTGLPVLTLR</sequence>
<keyword evidence="1" id="KW-1133">Transmembrane helix</keyword>
<accession>A0ABU3Q2S7</accession>
<dbReference type="Proteomes" id="UP001268542">
    <property type="component" value="Unassembled WGS sequence"/>
</dbReference>
<gene>
    <name evidence="2" type="ORF">RDV89_20015</name>
</gene>